<evidence type="ECO:0000256" key="3">
    <source>
        <dbReference type="SAM" id="MobiDB-lite"/>
    </source>
</evidence>
<dbReference type="Proteomes" id="UP000263012">
    <property type="component" value="Chromosome"/>
</dbReference>
<dbReference type="SUPFAM" id="SSF52540">
    <property type="entry name" value="P-loop containing nucleoside triphosphate hydrolases"/>
    <property type="match status" value="1"/>
</dbReference>
<name>A0A343TGG6_9EURY</name>
<feature type="compositionally biased region" description="Polar residues" evidence="3">
    <location>
        <begin position="243"/>
        <end position="254"/>
    </location>
</feature>
<dbReference type="Gene3D" id="3.40.50.300">
    <property type="entry name" value="P-loop containing nucleotide triphosphate hydrolases"/>
    <property type="match status" value="1"/>
</dbReference>
<evidence type="ECO:0000313" key="4">
    <source>
        <dbReference type="EMBL" id="AUX08188.1"/>
    </source>
</evidence>
<reference evidence="5" key="1">
    <citation type="submission" date="2017-11" db="EMBL/GenBank/DDBJ databases">
        <title>Phenotypic and genomic properties of facultatively anaerobic sulfur-reducing natronoarchaea from hypersaline soda lakes.</title>
        <authorList>
            <person name="Sorokin D.Y."/>
            <person name="Kublanov I.V."/>
            <person name="Roman P."/>
            <person name="Sinninghe Damste J.S."/>
            <person name="Golyshin P.N."/>
            <person name="Rojo D."/>
            <person name="Ciordia S."/>
            <person name="Mena M.D.C."/>
            <person name="Ferrer M."/>
            <person name="Messina E."/>
            <person name="Smedile F."/>
            <person name="La Spada G."/>
            <person name="La Cono V."/>
            <person name="Yakimov M.M."/>
        </authorList>
    </citation>
    <scope>NUCLEOTIDE SEQUENCE [LARGE SCALE GENOMIC DNA]</scope>
    <source>
        <strain evidence="5">AArc-Sl</strain>
    </source>
</reference>
<evidence type="ECO:0000256" key="2">
    <source>
        <dbReference type="ARBA" id="ARBA00022840"/>
    </source>
</evidence>
<keyword evidence="1" id="KW-0547">Nucleotide-binding</keyword>
<keyword evidence="2" id="KW-0067">ATP-binding</keyword>
<organism evidence="4 5">
    <name type="scientific">Halalkaliarchaeum desulfuricum</name>
    <dbReference type="NCBI Taxonomy" id="2055893"/>
    <lineage>
        <taxon>Archaea</taxon>
        <taxon>Methanobacteriati</taxon>
        <taxon>Methanobacteriota</taxon>
        <taxon>Stenosarchaea group</taxon>
        <taxon>Halobacteria</taxon>
        <taxon>Halobacteriales</taxon>
        <taxon>Haloferacaceae</taxon>
        <taxon>Halalkaliarchaeum</taxon>
    </lineage>
</organism>
<dbReference type="RefSeq" id="WP_161945904.1">
    <property type="nucleotide sequence ID" value="NZ_CP025066.1"/>
</dbReference>
<proteinExistence type="predicted"/>
<dbReference type="GO" id="GO:0016887">
    <property type="term" value="F:ATP hydrolysis activity"/>
    <property type="evidence" value="ECO:0007669"/>
    <property type="project" value="TreeGrafter"/>
</dbReference>
<keyword evidence="5" id="KW-1185">Reference proteome</keyword>
<protein>
    <submittedName>
        <fullName evidence="4">Septum site-determining protein MinD</fullName>
    </submittedName>
</protein>
<feature type="compositionally biased region" description="Polar residues" evidence="3">
    <location>
        <begin position="276"/>
        <end position="287"/>
    </location>
</feature>
<dbReference type="GO" id="GO:0009898">
    <property type="term" value="C:cytoplasmic side of plasma membrane"/>
    <property type="evidence" value="ECO:0007669"/>
    <property type="project" value="TreeGrafter"/>
</dbReference>
<dbReference type="InterPro" id="IPR050625">
    <property type="entry name" value="ParA/MinD_ATPase"/>
</dbReference>
<dbReference type="EMBL" id="CP025066">
    <property type="protein sequence ID" value="AUX08188.1"/>
    <property type="molecule type" value="Genomic_DNA"/>
</dbReference>
<dbReference type="InterPro" id="IPR033756">
    <property type="entry name" value="YlxH/NBP35"/>
</dbReference>
<dbReference type="GeneID" id="37876874"/>
<evidence type="ECO:0000313" key="5">
    <source>
        <dbReference type="Proteomes" id="UP000263012"/>
    </source>
</evidence>
<feature type="region of interest" description="Disordered" evidence="3">
    <location>
        <begin position="234"/>
        <end position="287"/>
    </location>
</feature>
<dbReference type="GO" id="GO:0005524">
    <property type="term" value="F:ATP binding"/>
    <property type="evidence" value="ECO:0007669"/>
    <property type="project" value="TreeGrafter"/>
</dbReference>
<evidence type="ECO:0000256" key="1">
    <source>
        <dbReference type="ARBA" id="ARBA00022741"/>
    </source>
</evidence>
<dbReference type="PANTHER" id="PTHR43384:SF10">
    <property type="entry name" value="ATPASE INVOLVED IN CHROMOSOME PARTITIONING, PARA_MIND FAMILY"/>
    <property type="match status" value="1"/>
</dbReference>
<accession>A0A343TGG6</accession>
<dbReference type="OrthoDB" id="31168at2157"/>
<gene>
    <name evidence="4" type="primary">minD4</name>
    <name evidence="4" type="ORF">AArcSl_0537</name>
</gene>
<dbReference type="Pfam" id="PF10609">
    <property type="entry name" value="ParA"/>
    <property type="match status" value="1"/>
</dbReference>
<sequence>MPARTLAVAGAKGGVGKTTTSINLSAALAEAGLEVLVVETDLAMANVVDFLRFSPEETLHEVLAADAAPRDAIYSVPGGFEVLPSGTTVEGFVNADVTEIPAVLEAVEDRYDVVIFDTGAGVSHESLLPLGLADRTVIVSSPRVASVRDANKTAELAERLGGEVAGVLFSKSGTGRSPPPEQIASYLELPLLGHVPEDPAVPSAQDSGRPVVTVSPDSPAARAYREVAGTLFEEKADRAARTNGDSTTAHNQGARNRPDGDSRDTRNRPDSDDRASSGSIDTAVNDN</sequence>
<dbReference type="KEGG" id="hdf:AArcSl_0537"/>
<feature type="compositionally biased region" description="Basic and acidic residues" evidence="3">
    <location>
        <begin position="256"/>
        <end position="275"/>
    </location>
</feature>
<dbReference type="GO" id="GO:0051782">
    <property type="term" value="P:negative regulation of cell division"/>
    <property type="evidence" value="ECO:0007669"/>
    <property type="project" value="TreeGrafter"/>
</dbReference>
<dbReference type="InterPro" id="IPR027417">
    <property type="entry name" value="P-loop_NTPase"/>
</dbReference>
<dbReference type="GO" id="GO:0005829">
    <property type="term" value="C:cytosol"/>
    <property type="evidence" value="ECO:0007669"/>
    <property type="project" value="TreeGrafter"/>
</dbReference>
<dbReference type="PANTHER" id="PTHR43384">
    <property type="entry name" value="SEPTUM SITE-DETERMINING PROTEIN MIND HOMOLOG, CHLOROPLASTIC-RELATED"/>
    <property type="match status" value="1"/>
</dbReference>
<feature type="region of interest" description="Disordered" evidence="3">
    <location>
        <begin position="197"/>
        <end position="218"/>
    </location>
</feature>
<dbReference type="AlphaFoldDB" id="A0A343TGG6"/>